<dbReference type="RefSeq" id="WP_039208427.1">
    <property type="nucleotide sequence ID" value="NZ_JSCE01000146.1"/>
</dbReference>
<dbReference type="Proteomes" id="UP000030993">
    <property type="component" value="Unassembled WGS sequence"/>
</dbReference>
<evidence type="ECO:0000313" key="2">
    <source>
        <dbReference type="EMBL" id="KHM52034.1"/>
    </source>
</evidence>
<gene>
    <name evidence="2" type="ORF">NZ47_07180</name>
</gene>
<comment type="caution">
    <text evidence="2">The sequence shown here is derived from an EMBL/GenBank/DDBJ whole genome shotgun (WGS) entry which is preliminary data.</text>
</comment>
<dbReference type="STRING" id="82374.NZ47_07180"/>
<accession>A0A0B2JWN0</accession>
<dbReference type="AlphaFoldDB" id="A0A0B2JWN0"/>
<dbReference type="InterPro" id="IPR007637">
    <property type="entry name" value="Restrct_endonuc_II_DpnII-like"/>
</dbReference>
<feature type="domain" description="Restriction endonuclease type II DpnII-like" evidence="1">
    <location>
        <begin position="9"/>
        <end position="302"/>
    </location>
</feature>
<protein>
    <recommendedName>
        <fullName evidence="1">Restriction endonuclease type II DpnII-like domain-containing protein</fullName>
    </recommendedName>
</protein>
<organism evidence="2 3">
    <name type="scientific">Anaerovibrio lipolyticus</name>
    <dbReference type="NCBI Taxonomy" id="82374"/>
    <lineage>
        <taxon>Bacteria</taxon>
        <taxon>Bacillati</taxon>
        <taxon>Bacillota</taxon>
        <taxon>Negativicutes</taxon>
        <taxon>Selenomonadales</taxon>
        <taxon>Selenomonadaceae</taxon>
        <taxon>Anaerovibrio</taxon>
    </lineage>
</organism>
<dbReference type="Pfam" id="PF04556">
    <property type="entry name" value="DpnII"/>
    <property type="match status" value="1"/>
</dbReference>
<proteinExistence type="predicted"/>
<reference evidence="2 3" key="1">
    <citation type="journal article" date="2013" name="PLoS ONE">
        <title>Identification and characterization of three novel lipases belonging to families II and V from Anaerovibrio lipolyticus 5ST.</title>
        <authorList>
            <person name="Prive F."/>
            <person name="Kaderbhai N.N."/>
            <person name="Girdwood S."/>
            <person name="Worgan H.J."/>
            <person name="Pinloche E."/>
            <person name="Scollan N.D."/>
            <person name="Huws S.A."/>
            <person name="Newbold C.J."/>
        </authorList>
    </citation>
    <scope>NUCLEOTIDE SEQUENCE [LARGE SCALE GENOMIC DNA]</scope>
    <source>
        <strain evidence="2 3">5S</strain>
    </source>
</reference>
<sequence length="310" mass="35707">MEIDEIAQKFEQGLLDTNRGYNYYVDWSNITGLDKYQVEIHAMDVLIHCDEELIKNKFRELLVKLPSVVEVFPFLFALAKTERESVIKNESLKIIGNEIDGDDFGTFNFNGDTFKECCNFDVIDTYYDFFVKMGLKSLFQNLLEKSVWDYITGVLVGMDSNGRKNRGGKAFELACEPLISRVCAKYDLLLLSQKKFKYLKKFGVNISDDEENRKADFIIVNKKYTKCLNIEVNFYNGGGSKPEEIIDAYIRRQDDLGKIGIKFALITDGNCWKGTTNQLAKGFKYLKYLMNYNLAKSGMLEEMIKIEFGV</sequence>
<dbReference type="GO" id="GO:0009036">
    <property type="term" value="F:type II site-specific deoxyribonuclease activity"/>
    <property type="evidence" value="ECO:0007669"/>
    <property type="project" value="InterPro"/>
</dbReference>
<keyword evidence="3" id="KW-1185">Reference proteome</keyword>
<dbReference type="GO" id="GO:0009307">
    <property type="term" value="P:DNA restriction-modification system"/>
    <property type="evidence" value="ECO:0007669"/>
    <property type="project" value="InterPro"/>
</dbReference>
<evidence type="ECO:0000259" key="1">
    <source>
        <dbReference type="Pfam" id="PF04556"/>
    </source>
</evidence>
<dbReference type="EMBL" id="JSCE01000146">
    <property type="protein sequence ID" value="KHM52034.1"/>
    <property type="molecule type" value="Genomic_DNA"/>
</dbReference>
<evidence type="ECO:0000313" key="3">
    <source>
        <dbReference type="Proteomes" id="UP000030993"/>
    </source>
</evidence>
<dbReference type="GO" id="GO:0003677">
    <property type="term" value="F:DNA binding"/>
    <property type="evidence" value="ECO:0007669"/>
    <property type="project" value="InterPro"/>
</dbReference>
<name>A0A0B2JWN0_9FIRM</name>